<accession>A0A495R758</accession>
<feature type="region of interest" description="Disordered" evidence="1">
    <location>
        <begin position="1"/>
        <end position="68"/>
    </location>
</feature>
<evidence type="ECO:0000256" key="1">
    <source>
        <dbReference type="SAM" id="MobiDB-lite"/>
    </source>
</evidence>
<reference evidence="2 3" key="1">
    <citation type="submission" date="2018-10" db="EMBL/GenBank/DDBJ databases">
        <title>Genomic Encyclopedia of Archaeal and Bacterial Type Strains, Phase II (KMG-II): from individual species to whole genera.</title>
        <authorList>
            <person name="Goeker M."/>
        </authorList>
    </citation>
    <scope>NUCLEOTIDE SEQUENCE [LARGE SCALE GENOMIC DNA]</scope>
    <source>
        <strain evidence="2 3">DSM 11927</strain>
    </source>
</reference>
<protein>
    <submittedName>
        <fullName evidence="2">Uncharacterized protein</fullName>
    </submittedName>
</protein>
<feature type="compositionally biased region" description="Polar residues" evidence="1">
    <location>
        <begin position="7"/>
        <end position="43"/>
    </location>
</feature>
<sequence>MPHGVKFNTNSMRGTSAMLSPNESATRSMPSIPSASGSVTASPVSLLPSGDRTRTPDESAEMQRHGDD</sequence>
<name>A0A495R758_9EURY</name>
<evidence type="ECO:0000313" key="2">
    <source>
        <dbReference type="EMBL" id="RKS82728.1"/>
    </source>
</evidence>
<proteinExistence type="predicted"/>
<dbReference type="EMBL" id="RBWW01000001">
    <property type="protein sequence ID" value="RKS82728.1"/>
    <property type="molecule type" value="Genomic_DNA"/>
</dbReference>
<feature type="compositionally biased region" description="Basic and acidic residues" evidence="1">
    <location>
        <begin position="51"/>
        <end position="68"/>
    </location>
</feature>
<keyword evidence="3" id="KW-1185">Reference proteome</keyword>
<dbReference type="AlphaFoldDB" id="A0A495R758"/>
<evidence type="ECO:0000313" key="3">
    <source>
        <dbReference type="Proteomes" id="UP000268233"/>
    </source>
</evidence>
<dbReference type="Proteomes" id="UP000268233">
    <property type="component" value="Unassembled WGS sequence"/>
</dbReference>
<organism evidence="2 3">
    <name type="scientific">Haloarcula quadrata</name>
    <dbReference type="NCBI Taxonomy" id="182779"/>
    <lineage>
        <taxon>Archaea</taxon>
        <taxon>Methanobacteriati</taxon>
        <taxon>Methanobacteriota</taxon>
        <taxon>Stenosarchaea group</taxon>
        <taxon>Halobacteria</taxon>
        <taxon>Halobacteriales</taxon>
        <taxon>Haloarculaceae</taxon>
        <taxon>Haloarcula</taxon>
    </lineage>
</organism>
<gene>
    <name evidence="2" type="ORF">BDK61_2041</name>
</gene>
<comment type="caution">
    <text evidence="2">The sequence shown here is derived from an EMBL/GenBank/DDBJ whole genome shotgun (WGS) entry which is preliminary data.</text>
</comment>